<keyword evidence="3" id="KW-1185">Reference proteome</keyword>
<dbReference type="PANTHER" id="PTHR33627">
    <property type="entry name" value="TRANSPOSASE"/>
    <property type="match status" value="1"/>
</dbReference>
<gene>
    <name evidence="2" type="ORF">ACFQSB_06275</name>
</gene>
<proteinExistence type="predicted"/>
<feature type="domain" description="Transposase IS701-like DDE" evidence="1">
    <location>
        <begin position="26"/>
        <end position="250"/>
    </location>
</feature>
<dbReference type="RefSeq" id="WP_380824852.1">
    <property type="nucleotide sequence ID" value="NZ_JBHTCG010000003.1"/>
</dbReference>
<dbReference type="Pfam" id="PF13546">
    <property type="entry name" value="DDE_5"/>
    <property type="match status" value="1"/>
</dbReference>
<sequence length="411" mass="45551">MSVSSFTSEQENAASEFFARFCGIVFSSLKRRDQRRWARLYIRGLLSIEGRKTMRGIASLEAEPAVEQSLQQFISQSPWGWISVRRALAGYLEQAIRPIALVAEPLVIPKSGDHSVGVERRFVQKLGRLANCQQVVGVWLASDQAAFPIDWRLILPESWTDDPGRRRRAGIPDEEVSLTVEECAAEVVTSIVHGWGLKPRPVVMDAREIDLGRLIYELSARQVPFVLRVNDSVPVSPSDPRIPMGMGRRIEAGRLVDALRDVNRIVESRRPPSMGATPAPQSVVVAARVHTPFHSATAQDEPPALTLLGACLGPERRSVAVWLSNITTLPPTTLLRLAETAERVAWDRAGVTHRLGLRDFEGRSFRGWHHHVTLVSAAHAFWMLLSGARDHRLFPPGPTPAVPTAQTPRTA</sequence>
<accession>A0ABW2NWK0</accession>
<dbReference type="Proteomes" id="UP001596496">
    <property type="component" value="Unassembled WGS sequence"/>
</dbReference>
<evidence type="ECO:0000313" key="3">
    <source>
        <dbReference type="Proteomes" id="UP001596496"/>
    </source>
</evidence>
<dbReference type="InterPro" id="IPR038721">
    <property type="entry name" value="IS701-like_DDE_dom"/>
</dbReference>
<protein>
    <submittedName>
        <fullName evidence="2">IS701 family transposase</fullName>
    </submittedName>
</protein>
<dbReference type="PANTHER" id="PTHR33627:SF1">
    <property type="entry name" value="TRANSPOSASE"/>
    <property type="match status" value="1"/>
</dbReference>
<name>A0ABW2NWK0_9ACTN</name>
<evidence type="ECO:0000313" key="2">
    <source>
        <dbReference type="EMBL" id="MFC7381806.1"/>
    </source>
</evidence>
<reference evidence="3" key="1">
    <citation type="journal article" date="2019" name="Int. J. Syst. Evol. Microbiol.">
        <title>The Global Catalogue of Microorganisms (GCM) 10K type strain sequencing project: providing services to taxonomists for standard genome sequencing and annotation.</title>
        <authorList>
            <consortium name="The Broad Institute Genomics Platform"/>
            <consortium name="The Broad Institute Genome Sequencing Center for Infectious Disease"/>
            <person name="Wu L."/>
            <person name="Ma J."/>
        </authorList>
    </citation>
    <scope>NUCLEOTIDE SEQUENCE [LARGE SCALE GENOMIC DNA]</scope>
    <source>
        <strain evidence="3">CECT 7649</strain>
    </source>
</reference>
<evidence type="ECO:0000259" key="1">
    <source>
        <dbReference type="Pfam" id="PF13546"/>
    </source>
</evidence>
<dbReference type="InterPro" id="IPR039365">
    <property type="entry name" value="IS701-like"/>
</dbReference>
<organism evidence="2 3">
    <name type="scientific">Sphaerisporangium rhizosphaerae</name>
    <dbReference type="NCBI Taxonomy" id="2269375"/>
    <lineage>
        <taxon>Bacteria</taxon>
        <taxon>Bacillati</taxon>
        <taxon>Actinomycetota</taxon>
        <taxon>Actinomycetes</taxon>
        <taxon>Streptosporangiales</taxon>
        <taxon>Streptosporangiaceae</taxon>
        <taxon>Sphaerisporangium</taxon>
    </lineage>
</organism>
<comment type="caution">
    <text evidence="2">The sequence shown here is derived from an EMBL/GenBank/DDBJ whole genome shotgun (WGS) entry which is preliminary data.</text>
</comment>
<dbReference type="EMBL" id="JBHTCG010000003">
    <property type="protein sequence ID" value="MFC7381806.1"/>
    <property type="molecule type" value="Genomic_DNA"/>
</dbReference>